<dbReference type="PANTHER" id="PTHR10545">
    <property type="entry name" value="DIAMINE N-ACETYLTRANSFERASE"/>
    <property type="match status" value="1"/>
</dbReference>
<accession>A0A3D8GU82</accession>
<name>A0A3D8GU82_9BACI</name>
<evidence type="ECO:0000256" key="1">
    <source>
        <dbReference type="ARBA" id="ARBA00022679"/>
    </source>
</evidence>
<dbReference type="PROSITE" id="PS51186">
    <property type="entry name" value="GNAT"/>
    <property type="match status" value="1"/>
</dbReference>
<evidence type="ECO:0000313" key="4">
    <source>
        <dbReference type="EMBL" id="RDU37995.1"/>
    </source>
</evidence>
<dbReference type="Proteomes" id="UP000257144">
    <property type="component" value="Unassembled WGS sequence"/>
</dbReference>
<dbReference type="InterPro" id="IPR016181">
    <property type="entry name" value="Acyl_CoA_acyltransferase"/>
</dbReference>
<protein>
    <submittedName>
        <fullName evidence="4">GNAT family N-acetyltransferase</fullName>
    </submittedName>
</protein>
<dbReference type="InterPro" id="IPR051016">
    <property type="entry name" value="Diverse_Substrate_AcTransf"/>
</dbReference>
<organism evidence="4 5">
    <name type="scientific">Neobacillus piezotolerans</name>
    <dbReference type="NCBI Taxonomy" id="2259171"/>
    <lineage>
        <taxon>Bacteria</taxon>
        <taxon>Bacillati</taxon>
        <taxon>Bacillota</taxon>
        <taxon>Bacilli</taxon>
        <taxon>Bacillales</taxon>
        <taxon>Bacillaceae</taxon>
        <taxon>Neobacillus</taxon>
    </lineage>
</organism>
<dbReference type="OrthoDB" id="9792929at2"/>
<evidence type="ECO:0000313" key="5">
    <source>
        <dbReference type="Proteomes" id="UP000257144"/>
    </source>
</evidence>
<dbReference type="InterPro" id="IPR000182">
    <property type="entry name" value="GNAT_dom"/>
</dbReference>
<reference evidence="4 5" key="1">
    <citation type="submission" date="2018-07" db="EMBL/GenBank/DDBJ databases">
        <title>Bacillus sp. YLB-04 draft genome sequence.</title>
        <authorList>
            <person name="Yu L."/>
            <person name="Tang X."/>
        </authorList>
    </citation>
    <scope>NUCLEOTIDE SEQUENCE [LARGE SCALE GENOMIC DNA]</scope>
    <source>
        <strain evidence="4 5">YLB-04</strain>
    </source>
</reference>
<evidence type="ECO:0000256" key="2">
    <source>
        <dbReference type="ARBA" id="ARBA00023315"/>
    </source>
</evidence>
<dbReference type="Pfam" id="PF00583">
    <property type="entry name" value="Acetyltransf_1"/>
    <property type="match status" value="1"/>
</dbReference>
<dbReference type="GO" id="GO:0008080">
    <property type="term" value="F:N-acetyltransferase activity"/>
    <property type="evidence" value="ECO:0007669"/>
    <property type="project" value="UniProtKB-ARBA"/>
</dbReference>
<keyword evidence="1 4" id="KW-0808">Transferase</keyword>
<dbReference type="Gene3D" id="3.40.630.30">
    <property type="match status" value="1"/>
</dbReference>
<dbReference type="SUPFAM" id="SSF55729">
    <property type="entry name" value="Acyl-CoA N-acyltransferases (Nat)"/>
    <property type="match status" value="1"/>
</dbReference>
<proteinExistence type="predicted"/>
<keyword evidence="2" id="KW-0012">Acyltransferase</keyword>
<dbReference type="PANTHER" id="PTHR10545:SF29">
    <property type="entry name" value="GH14572P-RELATED"/>
    <property type="match status" value="1"/>
</dbReference>
<dbReference type="EMBL" id="QNQT01000002">
    <property type="protein sequence ID" value="RDU37995.1"/>
    <property type="molecule type" value="Genomic_DNA"/>
</dbReference>
<dbReference type="CDD" id="cd04301">
    <property type="entry name" value="NAT_SF"/>
    <property type="match status" value="1"/>
</dbReference>
<keyword evidence="5" id="KW-1185">Reference proteome</keyword>
<dbReference type="RefSeq" id="WP_115451664.1">
    <property type="nucleotide sequence ID" value="NZ_QNQT01000002.1"/>
</dbReference>
<gene>
    <name evidence="4" type="ORF">DRW41_08710</name>
</gene>
<sequence length="147" mass="16885">MEIRPAAYQDVNRLYKLMRQYIVDFYKQPEPEEDKLKGLITHLMEAPSSGLQFVAEENGELIGFATLYFTFSTLKVKRQAILNDLFVVPESRGKKVGEKLFQASLGYIRENGFASMTWETAKDNLAAQSLYEKMGGKLSEWLVYEIN</sequence>
<comment type="caution">
    <text evidence="4">The sequence shown here is derived from an EMBL/GenBank/DDBJ whole genome shotgun (WGS) entry which is preliminary data.</text>
</comment>
<dbReference type="AlphaFoldDB" id="A0A3D8GU82"/>
<evidence type="ECO:0000259" key="3">
    <source>
        <dbReference type="PROSITE" id="PS51186"/>
    </source>
</evidence>
<feature type="domain" description="N-acetyltransferase" evidence="3">
    <location>
        <begin position="1"/>
        <end position="147"/>
    </location>
</feature>